<dbReference type="GO" id="GO:0000105">
    <property type="term" value="P:L-histidine biosynthetic process"/>
    <property type="evidence" value="ECO:0007669"/>
    <property type="project" value="InterPro"/>
</dbReference>
<evidence type="ECO:0000256" key="1">
    <source>
        <dbReference type="ARBA" id="ARBA00001933"/>
    </source>
</evidence>
<name>A0A380TJF6_9ZZZZ</name>
<proteinExistence type="inferred from homology"/>
<evidence type="ECO:0000256" key="3">
    <source>
        <dbReference type="ARBA" id="ARBA00022679"/>
    </source>
</evidence>
<dbReference type="HAMAP" id="MF_01023">
    <property type="entry name" value="HisC_aminotrans_2"/>
    <property type="match status" value="1"/>
</dbReference>
<dbReference type="PANTHER" id="PTHR43643:SF3">
    <property type="entry name" value="HISTIDINOL-PHOSPHATE AMINOTRANSFERASE"/>
    <property type="match status" value="1"/>
</dbReference>
<dbReference type="InterPro" id="IPR015424">
    <property type="entry name" value="PyrdxlP-dep_Trfase"/>
</dbReference>
<dbReference type="Gene3D" id="3.40.640.10">
    <property type="entry name" value="Type I PLP-dependent aspartate aminotransferase-like (Major domain)"/>
    <property type="match status" value="1"/>
</dbReference>
<evidence type="ECO:0000313" key="6">
    <source>
        <dbReference type="EMBL" id="SUS08580.1"/>
    </source>
</evidence>
<dbReference type="EC" id="2.6.1.9" evidence="6"/>
<dbReference type="Gene3D" id="3.90.1150.10">
    <property type="entry name" value="Aspartate Aminotransferase, domain 1"/>
    <property type="match status" value="1"/>
</dbReference>
<evidence type="ECO:0000259" key="5">
    <source>
        <dbReference type="Pfam" id="PF00155"/>
    </source>
</evidence>
<protein>
    <submittedName>
        <fullName evidence="6">Histidinol-phosphate aminotransferase</fullName>
        <ecNumber evidence="6">2.6.1.9</ecNumber>
    </submittedName>
</protein>
<gene>
    <name evidence="6" type="primary">hisC</name>
    <name evidence="6" type="ORF">DF3PB_760006</name>
</gene>
<dbReference type="PANTHER" id="PTHR43643">
    <property type="entry name" value="HISTIDINOL-PHOSPHATE AMINOTRANSFERASE 2"/>
    <property type="match status" value="1"/>
</dbReference>
<dbReference type="InterPro" id="IPR004839">
    <property type="entry name" value="Aminotransferase_I/II_large"/>
</dbReference>
<dbReference type="Pfam" id="PF00155">
    <property type="entry name" value="Aminotran_1_2"/>
    <property type="match status" value="1"/>
</dbReference>
<organism evidence="6">
    <name type="scientific">metagenome</name>
    <dbReference type="NCBI Taxonomy" id="256318"/>
    <lineage>
        <taxon>unclassified sequences</taxon>
        <taxon>metagenomes</taxon>
    </lineage>
</organism>
<dbReference type="NCBIfam" id="TIGR01141">
    <property type="entry name" value="hisC"/>
    <property type="match status" value="1"/>
</dbReference>
<dbReference type="InterPro" id="IPR015422">
    <property type="entry name" value="PyrdxlP-dep_Trfase_small"/>
</dbReference>
<dbReference type="InterPro" id="IPR050106">
    <property type="entry name" value="HistidinolP_aminotransfase"/>
</dbReference>
<dbReference type="EMBL" id="UIDG01000630">
    <property type="protein sequence ID" value="SUS08580.1"/>
    <property type="molecule type" value="Genomic_DNA"/>
</dbReference>
<keyword evidence="4" id="KW-0663">Pyridoxal phosphate</keyword>
<dbReference type="GO" id="GO:0004400">
    <property type="term" value="F:histidinol-phosphate transaminase activity"/>
    <property type="evidence" value="ECO:0007669"/>
    <property type="project" value="UniProtKB-EC"/>
</dbReference>
<comment type="cofactor">
    <cofactor evidence="1">
        <name>pyridoxal 5'-phosphate</name>
        <dbReference type="ChEBI" id="CHEBI:597326"/>
    </cofactor>
</comment>
<keyword evidence="3 6" id="KW-0808">Transferase</keyword>
<evidence type="ECO:0000256" key="2">
    <source>
        <dbReference type="ARBA" id="ARBA00022576"/>
    </source>
</evidence>
<dbReference type="GO" id="GO:0030170">
    <property type="term" value="F:pyridoxal phosphate binding"/>
    <property type="evidence" value="ECO:0007669"/>
    <property type="project" value="InterPro"/>
</dbReference>
<sequence>MSKLQARPGILDIQPYIGGESAIPGVARVIKLASNESALGASPAAVAAIRDAVTTVFRYPDGSCEKLRLALGTAFDIDPARIVCGAGSDEIITLLCRTYAGPGDEVLYTEHGFLMYAIAARGVGATPVAAPETNLTADVDALLRNVTPRTRIVFIANPNNPTGSYLPADELARLRAGLPVSVLLVIDAAYAEYIDAADYTWGGELVDGPGPTVVTRTFSKIYGLGGLRLGWGYCPPEVADALNRLRNPFNVSSIAQTAGLAALGDQDFVAQAKAHNARVRAWSRDQLLAAGFDVPPSHGNFLLVRFPREDGRDALAADKFLRARGLIVRRMAAYRLPDCLRITVGLDDEMAAVVAGLTDFSRGTDV</sequence>
<reference evidence="6" key="1">
    <citation type="submission" date="2018-07" db="EMBL/GenBank/DDBJ databases">
        <authorList>
            <person name="Quirk P.G."/>
            <person name="Krulwich T.A."/>
        </authorList>
    </citation>
    <scope>NUCLEOTIDE SEQUENCE</scope>
</reference>
<dbReference type="AlphaFoldDB" id="A0A380TJF6"/>
<evidence type="ECO:0000256" key="4">
    <source>
        <dbReference type="ARBA" id="ARBA00022898"/>
    </source>
</evidence>
<dbReference type="SUPFAM" id="SSF53383">
    <property type="entry name" value="PLP-dependent transferases"/>
    <property type="match status" value="1"/>
</dbReference>
<feature type="domain" description="Aminotransferase class I/classII large" evidence="5">
    <location>
        <begin position="28"/>
        <end position="354"/>
    </location>
</feature>
<accession>A0A380TJF6</accession>
<dbReference type="InterPro" id="IPR015421">
    <property type="entry name" value="PyrdxlP-dep_Trfase_major"/>
</dbReference>
<dbReference type="CDD" id="cd00609">
    <property type="entry name" value="AAT_like"/>
    <property type="match status" value="1"/>
</dbReference>
<keyword evidence="2 6" id="KW-0032">Aminotransferase</keyword>
<dbReference type="InterPro" id="IPR005861">
    <property type="entry name" value="HisP_aminotrans"/>
</dbReference>